<comment type="caution">
    <text evidence="1">The sequence shown here is derived from an EMBL/GenBank/DDBJ whole genome shotgun (WGS) entry which is preliminary data.</text>
</comment>
<protein>
    <submittedName>
        <fullName evidence="1">Uncharacterized protein</fullName>
    </submittedName>
</protein>
<keyword evidence="2" id="KW-1185">Reference proteome</keyword>
<evidence type="ECO:0000313" key="2">
    <source>
        <dbReference type="Proteomes" id="UP000805193"/>
    </source>
</evidence>
<dbReference type="EMBL" id="JABSTQ010010605">
    <property type="protein sequence ID" value="KAG0419586.1"/>
    <property type="molecule type" value="Genomic_DNA"/>
</dbReference>
<sequence length="509" mass="57283">MRAKYTPEHPRVRHGDYTGAPNAKLDQPLTMEELKAALHGLKPKSAPGPDSITNKMLRNLADEECQLLLDYFNKCWDTATVPKQWKKAFVRLIPKPGKPLSVENLRPISLTSCLGKLLEHMVLNRINDHMEDNQLYPHSMVGFRAGLSTQDVMLQLQHQIVNTEDKASTDGREAIDAVEAHARTLGLLCSPEKSEQLTYQPTRRGRKPKDGPQTHSITLRVGETPVPQVAEIRVLGLHLQANGHNGKTVQCLEKTTHQITRLITRFASKHRGMKETTLLRLVYAFVISRITYVASFLPLKQVEKQKINSLIKRAHKQALRIPICAPNEKFEALGVHNTLEEIIEAQRTAHLERLSKTATGRHLLDSLRIPYEQTFGEKLSIPAELRKSIQVPPLPRNMHPLYNEKRRELRAQALEKQLGEDPQVVYTDAATYKRRGTMVSVVTDHSGKVLAACSIRTKHPEEGEELAIALALSTHARKIVSDSQPAIRNFARGRISGAALRVLTRRDTN</sequence>
<proteinExistence type="predicted"/>
<organism evidence="1 2">
    <name type="scientific">Ixodes persulcatus</name>
    <name type="common">Taiga tick</name>
    <dbReference type="NCBI Taxonomy" id="34615"/>
    <lineage>
        <taxon>Eukaryota</taxon>
        <taxon>Metazoa</taxon>
        <taxon>Ecdysozoa</taxon>
        <taxon>Arthropoda</taxon>
        <taxon>Chelicerata</taxon>
        <taxon>Arachnida</taxon>
        <taxon>Acari</taxon>
        <taxon>Parasitiformes</taxon>
        <taxon>Ixodida</taxon>
        <taxon>Ixodoidea</taxon>
        <taxon>Ixodidae</taxon>
        <taxon>Ixodinae</taxon>
        <taxon>Ixodes</taxon>
    </lineage>
</organism>
<reference evidence="1 2" key="1">
    <citation type="journal article" date="2020" name="Cell">
        <title>Large-Scale Comparative Analyses of Tick Genomes Elucidate Their Genetic Diversity and Vector Capacities.</title>
        <authorList>
            <consortium name="Tick Genome and Microbiome Consortium (TIGMIC)"/>
            <person name="Jia N."/>
            <person name="Wang J."/>
            <person name="Shi W."/>
            <person name="Du L."/>
            <person name="Sun Y."/>
            <person name="Zhan W."/>
            <person name="Jiang J.F."/>
            <person name="Wang Q."/>
            <person name="Zhang B."/>
            <person name="Ji P."/>
            <person name="Bell-Sakyi L."/>
            <person name="Cui X.M."/>
            <person name="Yuan T.T."/>
            <person name="Jiang B.G."/>
            <person name="Yang W.F."/>
            <person name="Lam T.T."/>
            <person name="Chang Q.C."/>
            <person name="Ding S.J."/>
            <person name="Wang X.J."/>
            <person name="Zhu J.G."/>
            <person name="Ruan X.D."/>
            <person name="Zhao L."/>
            <person name="Wei J.T."/>
            <person name="Ye R.Z."/>
            <person name="Que T.C."/>
            <person name="Du C.H."/>
            <person name="Zhou Y.H."/>
            <person name="Cheng J.X."/>
            <person name="Dai P.F."/>
            <person name="Guo W.B."/>
            <person name="Han X.H."/>
            <person name="Huang E.J."/>
            <person name="Li L.F."/>
            <person name="Wei W."/>
            <person name="Gao Y.C."/>
            <person name="Liu J.Z."/>
            <person name="Shao H.Z."/>
            <person name="Wang X."/>
            <person name="Wang C.C."/>
            <person name="Yang T.C."/>
            <person name="Huo Q.B."/>
            <person name="Li W."/>
            <person name="Chen H.Y."/>
            <person name="Chen S.E."/>
            <person name="Zhou L.G."/>
            <person name="Ni X.B."/>
            <person name="Tian J.H."/>
            <person name="Sheng Y."/>
            <person name="Liu T."/>
            <person name="Pan Y.S."/>
            <person name="Xia L.Y."/>
            <person name="Li J."/>
            <person name="Zhao F."/>
            <person name="Cao W.C."/>
        </authorList>
    </citation>
    <scope>NUCLEOTIDE SEQUENCE [LARGE SCALE GENOMIC DNA]</scope>
    <source>
        <strain evidence="1">Iper-2018</strain>
    </source>
</reference>
<dbReference type="Proteomes" id="UP000805193">
    <property type="component" value="Unassembled WGS sequence"/>
</dbReference>
<gene>
    <name evidence="1" type="ORF">HPB47_004004</name>
</gene>
<accession>A0AC60PGV6</accession>
<name>A0AC60PGV6_IXOPE</name>
<evidence type="ECO:0000313" key="1">
    <source>
        <dbReference type="EMBL" id="KAG0419586.1"/>
    </source>
</evidence>